<feature type="coiled-coil region" evidence="8">
    <location>
        <begin position="5"/>
        <end position="63"/>
    </location>
</feature>
<gene>
    <name evidence="11" type="ORF">K7432_011595</name>
</gene>
<dbReference type="Gene3D" id="4.10.280.110">
    <property type="entry name" value="Pre-mRNA processing factor 4 domain"/>
    <property type="match status" value="1"/>
</dbReference>
<dbReference type="Pfam" id="PF08799">
    <property type="entry name" value="PRP4"/>
    <property type="match status" value="1"/>
</dbReference>
<dbReference type="Gene3D" id="1.20.940.10">
    <property type="entry name" value="Functional domain of the splicing factor Prp18"/>
    <property type="match status" value="1"/>
</dbReference>
<evidence type="ECO:0000256" key="4">
    <source>
        <dbReference type="ARBA" id="ARBA00022664"/>
    </source>
</evidence>
<dbReference type="PANTHER" id="PTHR13007">
    <property type="entry name" value="PRE-MRNA SPLICING FACTOR-RELATED"/>
    <property type="match status" value="1"/>
</dbReference>
<feature type="compositionally biased region" description="Basic and acidic residues" evidence="9">
    <location>
        <begin position="64"/>
        <end position="80"/>
    </location>
</feature>
<feature type="region of interest" description="Disordered" evidence="9">
    <location>
        <begin position="64"/>
        <end position="86"/>
    </location>
</feature>
<keyword evidence="4" id="KW-0507">mRNA processing</keyword>
<dbReference type="PANTHER" id="PTHR13007:SF19">
    <property type="entry name" value="PRE-MRNA-SPLICING FACTOR 18"/>
    <property type="match status" value="1"/>
</dbReference>
<dbReference type="InterPro" id="IPR036285">
    <property type="entry name" value="PRP4-like_sf"/>
</dbReference>
<evidence type="ECO:0000256" key="5">
    <source>
        <dbReference type="ARBA" id="ARBA00022728"/>
    </source>
</evidence>
<comment type="subcellular location">
    <subcellularLocation>
        <location evidence="1">Nucleus</location>
    </subcellularLocation>
</comment>
<sequence length="350" mass="41397">MDFLSASLKEEIEKKRKLLDKVQGKEGKNKKFVKRADLEKIREQEYLEEQEKLEQKRQEKLLERLGKIEDSQEDSDKNTDNAEDPVVEILNTPADEVIRRLRAKGEPIRMFGETDKQRNIRLRTLELMEERSEGQRNDFMKTLEAMEAGLDLENLKKQAGEVENSEKKKKREDNTRAVDMTQISLETLRNEPEKVYGLIYTYFKRLLREWEQDLHERPEHIKRSTQGKHASATQKQTAEYLAPFFKLLKRKELERDVLARITEIVQRMQQREYLQANDSYLRLSIGNSPWPIGVTMVGIHERSAREKIFSNQVAHVLNDETQRKWIQSIKRLMTFCQTKYPPDDMSKMIG</sequence>
<proteinExistence type="inferred from homology"/>
<reference evidence="11 12" key="1">
    <citation type="submission" date="2023-04" db="EMBL/GenBank/DDBJ databases">
        <title>Genome of Basidiobolus ranarum AG-B5.</title>
        <authorList>
            <person name="Stajich J.E."/>
            <person name="Carter-House D."/>
            <person name="Gryganskyi A."/>
        </authorList>
    </citation>
    <scope>NUCLEOTIDE SEQUENCE [LARGE SCALE GENOMIC DNA]</scope>
    <source>
        <strain evidence="11 12">AG-B5</strain>
    </source>
</reference>
<name>A0ABR2VTK8_9FUNG</name>
<dbReference type="Pfam" id="PF02840">
    <property type="entry name" value="Prp18"/>
    <property type="match status" value="1"/>
</dbReference>
<dbReference type="EMBL" id="JASJQH010007788">
    <property type="protein sequence ID" value="KAK9701683.1"/>
    <property type="molecule type" value="Genomic_DNA"/>
</dbReference>
<keyword evidence="5" id="KW-0747">Spliceosome</keyword>
<evidence type="ECO:0000256" key="2">
    <source>
        <dbReference type="ARBA" id="ARBA00008137"/>
    </source>
</evidence>
<dbReference type="InterPro" id="IPR039979">
    <property type="entry name" value="PRPF18"/>
</dbReference>
<evidence type="ECO:0000256" key="6">
    <source>
        <dbReference type="ARBA" id="ARBA00023187"/>
    </source>
</evidence>
<dbReference type="Proteomes" id="UP001479436">
    <property type="component" value="Unassembled WGS sequence"/>
</dbReference>
<evidence type="ECO:0000313" key="12">
    <source>
        <dbReference type="Proteomes" id="UP001479436"/>
    </source>
</evidence>
<evidence type="ECO:0000313" key="11">
    <source>
        <dbReference type="EMBL" id="KAK9701683.1"/>
    </source>
</evidence>
<evidence type="ECO:0000259" key="10">
    <source>
        <dbReference type="SMART" id="SM00500"/>
    </source>
</evidence>
<keyword evidence="12" id="KW-1185">Reference proteome</keyword>
<keyword evidence="8" id="KW-0175">Coiled coil</keyword>
<feature type="domain" description="Pre-mRNA processing factor 4 (PRP4)-like" evidence="10">
    <location>
        <begin position="92"/>
        <end position="141"/>
    </location>
</feature>
<comment type="caution">
    <text evidence="11">The sequence shown here is derived from an EMBL/GenBank/DDBJ whole genome shotgun (WGS) entry which is preliminary data.</text>
</comment>
<dbReference type="SMART" id="SM00500">
    <property type="entry name" value="SFM"/>
    <property type="match status" value="1"/>
</dbReference>
<organism evidence="11 12">
    <name type="scientific">Basidiobolus ranarum</name>
    <dbReference type="NCBI Taxonomy" id="34480"/>
    <lineage>
        <taxon>Eukaryota</taxon>
        <taxon>Fungi</taxon>
        <taxon>Fungi incertae sedis</taxon>
        <taxon>Zoopagomycota</taxon>
        <taxon>Entomophthoromycotina</taxon>
        <taxon>Basidiobolomycetes</taxon>
        <taxon>Basidiobolales</taxon>
        <taxon>Basidiobolaceae</taxon>
        <taxon>Basidiobolus</taxon>
    </lineage>
</organism>
<evidence type="ECO:0000256" key="7">
    <source>
        <dbReference type="ARBA" id="ARBA00023242"/>
    </source>
</evidence>
<keyword evidence="6" id="KW-0508">mRNA splicing</keyword>
<evidence type="ECO:0000256" key="3">
    <source>
        <dbReference type="ARBA" id="ARBA00018242"/>
    </source>
</evidence>
<dbReference type="InterPro" id="IPR004098">
    <property type="entry name" value="Prp18"/>
</dbReference>
<keyword evidence="7" id="KW-0539">Nucleus</keyword>
<comment type="similarity">
    <text evidence="2">Belongs to the PRP18 family.</text>
</comment>
<evidence type="ECO:0000256" key="9">
    <source>
        <dbReference type="SAM" id="MobiDB-lite"/>
    </source>
</evidence>
<dbReference type="SUPFAM" id="SSF47938">
    <property type="entry name" value="Functional domain of the splicing factor Prp18"/>
    <property type="match status" value="1"/>
</dbReference>
<dbReference type="InterPro" id="IPR014906">
    <property type="entry name" value="PRP4-like"/>
</dbReference>
<evidence type="ECO:0000256" key="1">
    <source>
        <dbReference type="ARBA" id="ARBA00004123"/>
    </source>
</evidence>
<protein>
    <recommendedName>
        <fullName evidence="3">Pre-mRNA-splicing factor 18</fullName>
    </recommendedName>
</protein>
<accession>A0ABR2VTK8</accession>
<evidence type="ECO:0000256" key="8">
    <source>
        <dbReference type="SAM" id="Coils"/>
    </source>
</evidence>
<dbReference type="SUPFAM" id="SSF158230">
    <property type="entry name" value="PRP4-like"/>
    <property type="match status" value="1"/>
</dbReference>